<dbReference type="NCBIfam" id="TIGR01513">
    <property type="entry name" value="NAPRTase_put"/>
    <property type="match status" value="1"/>
</dbReference>
<comment type="pathway">
    <text evidence="1 9">Cofactor biosynthesis; NAD(+) biosynthesis; nicotinate D-ribonucleotide from nicotinate: step 1/1.</text>
</comment>
<evidence type="ECO:0000256" key="7">
    <source>
        <dbReference type="ARBA" id="ARBA00022679"/>
    </source>
</evidence>
<dbReference type="GO" id="GO:0004516">
    <property type="term" value="F:nicotinate phosphoribosyltransferase activity"/>
    <property type="evidence" value="ECO:0007669"/>
    <property type="project" value="UniProtKB-EC"/>
</dbReference>
<dbReference type="Pfam" id="PF17956">
    <property type="entry name" value="NAPRTase_C"/>
    <property type="match status" value="1"/>
</dbReference>
<dbReference type="Gene3D" id="3.20.140.10">
    <property type="entry name" value="nicotinate phosphoribosyltransferase"/>
    <property type="match status" value="1"/>
</dbReference>
<accession>A0ABT3RC48</accession>
<dbReference type="NCBIfam" id="NF009131">
    <property type="entry name" value="PRK12484.1"/>
    <property type="match status" value="1"/>
</dbReference>
<keyword evidence="7 9" id="KW-0808">Transferase</keyword>
<dbReference type="EMBL" id="JAPFQO010000002">
    <property type="protein sequence ID" value="MCX2738993.1"/>
    <property type="molecule type" value="Genomic_DNA"/>
</dbReference>
<dbReference type="InterPro" id="IPR036068">
    <property type="entry name" value="Nicotinate_pribotase-like_C"/>
</dbReference>
<gene>
    <name evidence="13" type="ORF">OO017_03465</name>
</gene>
<feature type="domain" description="Nicotinate/nicotinamide phosphoribosyltransferase" evidence="10">
    <location>
        <begin position="153"/>
        <end position="330"/>
    </location>
</feature>
<evidence type="ECO:0000256" key="2">
    <source>
        <dbReference type="ARBA" id="ARBA00010897"/>
    </source>
</evidence>
<dbReference type="SUPFAM" id="SSF54675">
    <property type="entry name" value="Nicotinate/Quinolinate PRTase N-terminal domain-like"/>
    <property type="match status" value="1"/>
</dbReference>
<organism evidence="13 14">
    <name type="scientific">Pontibacter anaerobius</name>
    <dbReference type="NCBI Taxonomy" id="2993940"/>
    <lineage>
        <taxon>Bacteria</taxon>
        <taxon>Pseudomonadati</taxon>
        <taxon>Bacteroidota</taxon>
        <taxon>Cytophagia</taxon>
        <taxon>Cytophagales</taxon>
        <taxon>Hymenobacteraceae</taxon>
        <taxon>Pontibacter</taxon>
    </lineage>
</organism>
<evidence type="ECO:0000256" key="1">
    <source>
        <dbReference type="ARBA" id="ARBA00004952"/>
    </source>
</evidence>
<keyword evidence="5 9" id="KW-0436">Ligase</keyword>
<comment type="caution">
    <text evidence="13">The sequence shown here is derived from an EMBL/GenBank/DDBJ whole genome shotgun (WGS) entry which is preliminary data.</text>
</comment>
<evidence type="ECO:0000259" key="12">
    <source>
        <dbReference type="Pfam" id="PF17956"/>
    </source>
</evidence>
<dbReference type="GO" id="GO:0016757">
    <property type="term" value="F:glycosyltransferase activity"/>
    <property type="evidence" value="ECO:0007669"/>
    <property type="project" value="UniProtKB-KW"/>
</dbReference>
<dbReference type="EC" id="6.3.4.21" evidence="3 9"/>
<evidence type="ECO:0000259" key="10">
    <source>
        <dbReference type="Pfam" id="PF04095"/>
    </source>
</evidence>
<dbReference type="InterPro" id="IPR041525">
    <property type="entry name" value="N/Namide_PRibTrfase"/>
</dbReference>
<dbReference type="RefSeq" id="WP_266051051.1">
    <property type="nucleotide sequence ID" value="NZ_JAPFQO010000002.1"/>
</dbReference>
<evidence type="ECO:0000256" key="6">
    <source>
        <dbReference type="ARBA" id="ARBA00022642"/>
    </source>
</evidence>
<evidence type="ECO:0000256" key="3">
    <source>
        <dbReference type="ARBA" id="ARBA00013236"/>
    </source>
</evidence>
<dbReference type="InterPro" id="IPR041619">
    <property type="entry name" value="NAPRTase_C"/>
</dbReference>
<dbReference type="Gene3D" id="3.20.20.70">
    <property type="entry name" value="Aldolase class I"/>
    <property type="match status" value="1"/>
</dbReference>
<comment type="catalytic activity">
    <reaction evidence="8 9">
        <text>5-phospho-alpha-D-ribose 1-diphosphate + nicotinate + ATP + H2O = nicotinate beta-D-ribonucleotide + ADP + phosphate + diphosphate</text>
        <dbReference type="Rhea" id="RHEA:36163"/>
        <dbReference type="ChEBI" id="CHEBI:15377"/>
        <dbReference type="ChEBI" id="CHEBI:30616"/>
        <dbReference type="ChEBI" id="CHEBI:32544"/>
        <dbReference type="ChEBI" id="CHEBI:33019"/>
        <dbReference type="ChEBI" id="CHEBI:43474"/>
        <dbReference type="ChEBI" id="CHEBI:57502"/>
        <dbReference type="ChEBI" id="CHEBI:58017"/>
        <dbReference type="ChEBI" id="CHEBI:456216"/>
        <dbReference type="EC" id="6.3.4.21"/>
    </reaction>
</comment>
<reference evidence="13 14" key="1">
    <citation type="submission" date="2022-11" db="EMBL/GenBank/DDBJ databases">
        <title>The characterization of three novel Bacteroidetes species and genomic analysis of their roles in tidal elemental geochemical cycles.</title>
        <authorList>
            <person name="Ma K.-J."/>
        </authorList>
    </citation>
    <scope>NUCLEOTIDE SEQUENCE [LARGE SCALE GENOMIC DNA]</scope>
    <source>
        <strain evidence="13 14">M82</strain>
    </source>
</reference>
<comment type="similarity">
    <text evidence="2 9">Belongs to the NAPRTase family.</text>
</comment>
<proteinExistence type="inferred from homology"/>
<protein>
    <recommendedName>
        <fullName evidence="3 9">Nicotinate phosphoribosyltransferase</fullName>
        <ecNumber evidence="3 9">6.3.4.21</ecNumber>
    </recommendedName>
</protein>
<keyword evidence="13" id="KW-0328">Glycosyltransferase</keyword>
<dbReference type="InterPro" id="IPR013785">
    <property type="entry name" value="Aldolase_TIM"/>
</dbReference>
<evidence type="ECO:0000313" key="13">
    <source>
        <dbReference type="EMBL" id="MCX2738993.1"/>
    </source>
</evidence>
<comment type="function">
    <text evidence="9">Catalyzes the first step in the biosynthesis of NAD from nicotinic acid, the ATP-dependent synthesis of beta-nicotinate D-ribonucleotide from nicotinate and 5-phospho-D-ribose 1-phosphate.</text>
</comment>
<feature type="domain" description="Nicotinate phosphoribosyltransferase N-terminal" evidence="11">
    <location>
        <begin position="11"/>
        <end position="132"/>
    </location>
</feature>
<evidence type="ECO:0000256" key="9">
    <source>
        <dbReference type="RuleBase" id="RU365100"/>
    </source>
</evidence>
<dbReference type="Pfam" id="PF17767">
    <property type="entry name" value="NAPRTase_N"/>
    <property type="match status" value="1"/>
</dbReference>
<dbReference type="InterPro" id="IPR040727">
    <property type="entry name" value="NAPRTase_N"/>
</dbReference>
<keyword evidence="6 9" id="KW-0662">Pyridine nucleotide biosynthesis</keyword>
<keyword evidence="14" id="KW-1185">Reference proteome</keyword>
<dbReference type="SUPFAM" id="SSF51690">
    <property type="entry name" value="Nicotinate/Quinolinate PRTase C-terminal domain-like"/>
    <property type="match status" value="1"/>
</dbReference>
<feature type="domain" description="Nicotinate phosphoribosyltransferase C-terminal" evidence="12">
    <location>
        <begin position="355"/>
        <end position="460"/>
    </location>
</feature>
<evidence type="ECO:0000313" key="14">
    <source>
        <dbReference type="Proteomes" id="UP001207228"/>
    </source>
</evidence>
<dbReference type="CDD" id="cd01570">
    <property type="entry name" value="NAPRTase_A"/>
    <property type="match status" value="1"/>
</dbReference>
<dbReference type="Proteomes" id="UP001207228">
    <property type="component" value="Unassembled WGS sequence"/>
</dbReference>
<evidence type="ECO:0000259" key="11">
    <source>
        <dbReference type="Pfam" id="PF17767"/>
    </source>
</evidence>
<dbReference type="Pfam" id="PF04095">
    <property type="entry name" value="NAPRTase"/>
    <property type="match status" value="1"/>
</dbReference>
<evidence type="ECO:0000256" key="5">
    <source>
        <dbReference type="ARBA" id="ARBA00022598"/>
    </source>
</evidence>
<dbReference type="InterPro" id="IPR007229">
    <property type="entry name" value="Nic_PRibTrfase-Fam"/>
</dbReference>
<keyword evidence="4" id="KW-0597">Phosphoprotein</keyword>
<dbReference type="PANTHER" id="PTHR11098">
    <property type="entry name" value="NICOTINATE PHOSPHORIBOSYLTRANSFERASE"/>
    <property type="match status" value="1"/>
</dbReference>
<dbReference type="InterPro" id="IPR006405">
    <property type="entry name" value="Nic_PRibTrfase_pncB"/>
</dbReference>
<evidence type="ECO:0000256" key="4">
    <source>
        <dbReference type="ARBA" id="ARBA00022553"/>
    </source>
</evidence>
<dbReference type="PIRSF" id="PIRSF000484">
    <property type="entry name" value="NAPRT"/>
    <property type="match status" value="1"/>
</dbReference>
<name>A0ABT3RC48_9BACT</name>
<dbReference type="NCBIfam" id="NF006695">
    <property type="entry name" value="PRK09243.1-2"/>
    <property type="match status" value="1"/>
</dbReference>
<dbReference type="PANTHER" id="PTHR11098:SF1">
    <property type="entry name" value="NICOTINATE PHOSPHORIBOSYLTRANSFERASE"/>
    <property type="match status" value="1"/>
</dbReference>
<comment type="PTM">
    <text evidence="9">Transiently phosphorylated on a His residue during the reaction cycle. Phosphorylation strongly increases the affinity for substrates and increases the rate of nicotinate D-ribonucleotide production. Dephosphorylation regenerates the low-affinity form of the enzyme, leading to product release.</text>
</comment>
<evidence type="ECO:0000256" key="8">
    <source>
        <dbReference type="ARBA" id="ARBA00048668"/>
    </source>
</evidence>
<sequence>MLSFSISGTYTDLYEITMGQTYFLEGRQEEPASFDYFFRKIPDKGGYVLFAGLHDLLDVLEDLHFTDEDIAYLQDLNLNPSFIDFLKGFNFKGTLYAAAEGEVVFPNTPVVRVEGTILETQLVESLLLNILNFESLVATKASRMRYVAGNRILSDFGLRRAHGPGAVLAARAAMVGGFNSTSNVYAAQKYGIPAAGTMAHSFIESYDDELEAFRAFARARPDGCIFLVDTYNTLKSGVPNAITAARELEALGHKAIGIRLDSGDLATLAKRSRTMLNEAGLPYLKIITSNQLDEYVIKELLEQQAPIDIFGVGTKLVTGAPDAALDGVYKIAMAAGKPRLKLSETKEKITLPGIKQVLRLMDTNGMFYGADAIVLAAEGDHADLLRHPFEDDTSLRINGYLQEPLLQKVMENGKRTAPQPPLPEITAFSQSRLKLLPDAFKHFDNPQGYNVGLSQKLWDLREQLKQHYRQ</sequence>